<proteinExistence type="predicted"/>
<dbReference type="Gene3D" id="3.40.50.150">
    <property type="entry name" value="Vaccinia Virus protein VP39"/>
    <property type="match status" value="1"/>
</dbReference>
<sequence>MLIFIGIIRKTYRSRGDVMNKGCKLCHSDTSLFSHQKLGDYHFCHFCEYVFKDEENILSEEEEFKIYNSHNNSIDEPGYVDFLYVFLYDAVFPYVNGSVYGLDFGSGPAPVLAQILDQNHDFHMDIYDLFYVPERIYEGKKYDLITVTEVVEHLEDPLEYFNRFAELLKPEGILAVMTLFHHNDTDHFNNWHYMRDRTHISFYTPKTMHYIASRTGLKIIHTNNVRHTTFMLDS</sequence>
<dbReference type="Pfam" id="PF13489">
    <property type="entry name" value="Methyltransf_23"/>
    <property type="match status" value="1"/>
</dbReference>
<comment type="caution">
    <text evidence="1">The sequence shown here is derived from an EMBL/GenBank/DDBJ whole genome shotgun (WGS) entry which is preliminary data.</text>
</comment>
<dbReference type="AlphaFoldDB" id="A0A265E4C6"/>
<dbReference type="EMBL" id="NPEZ01000006">
    <property type="protein sequence ID" value="OZT76434.1"/>
    <property type="molecule type" value="Genomic_DNA"/>
</dbReference>
<dbReference type="InterPro" id="IPR029063">
    <property type="entry name" value="SAM-dependent_MTases_sf"/>
</dbReference>
<protein>
    <recommendedName>
        <fullName evidence="3">Class I SAM-dependent methyltransferase</fullName>
    </recommendedName>
</protein>
<accession>A0A265E4C6</accession>
<name>A0A265E4C6_9STAP</name>
<evidence type="ECO:0008006" key="3">
    <source>
        <dbReference type="Google" id="ProtNLM"/>
    </source>
</evidence>
<dbReference type="Proteomes" id="UP000216682">
    <property type="component" value="Unassembled WGS sequence"/>
</dbReference>
<organism evidence="1 2">
    <name type="scientific">Salinicoccus roseus</name>
    <dbReference type="NCBI Taxonomy" id="45670"/>
    <lineage>
        <taxon>Bacteria</taxon>
        <taxon>Bacillati</taxon>
        <taxon>Bacillota</taxon>
        <taxon>Bacilli</taxon>
        <taxon>Bacillales</taxon>
        <taxon>Staphylococcaceae</taxon>
        <taxon>Salinicoccus</taxon>
    </lineage>
</organism>
<evidence type="ECO:0000313" key="2">
    <source>
        <dbReference type="Proteomes" id="UP000216682"/>
    </source>
</evidence>
<reference evidence="1 2" key="1">
    <citation type="submission" date="2017-07" db="EMBL/GenBank/DDBJ databases">
        <title>Shotgun whole genome sequences of three halophilic bacterial isolates.</title>
        <authorList>
            <person name="Pozzo T."/>
            <person name="Higdon S.M."/>
            <person name="Quillaguaman J."/>
        </authorList>
    </citation>
    <scope>NUCLEOTIDE SEQUENCE [LARGE SCALE GENOMIC DNA]</scope>
    <source>
        <strain evidence="1 2">BU-1</strain>
    </source>
</reference>
<dbReference type="SUPFAM" id="SSF53335">
    <property type="entry name" value="S-adenosyl-L-methionine-dependent methyltransferases"/>
    <property type="match status" value="1"/>
</dbReference>
<evidence type="ECO:0000313" key="1">
    <source>
        <dbReference type="EMBL" id="OZT76434.1"/>
    </source>
</evidence>
<gene>
    <name evidence="1" type="ORF">CFN03_11235</name>
</gene>